<dbReference type="SMART" id="SM00640">
    <property type="entry name" value="Glyco_32"/>
    <property type="match status" value="1"/>
</dbReference>
<dbReference type="InterPro" id="IPR013148">
    <property type="entry name" value="Glyco_hydro_32_N"/>
</dbReference>
<evidence type="ECO:0000259" key="5">
    <source>
        <dbReference type="Pfam" id="PF00251"/>
    </source>
</evidence>
<dbReference type="PANTHER" id="PTHR43101:SF1">
    <property type="entry name" value="BETA-FRUCTOSIDASE"/>
    <property type="match status" value="1"/>
</dbReference>
<evidence type="ECO:0000313" key="7">
    <source>
        <dbReference type="Proteomes" id="UP001285921"/>
    </source>
</evidence>
<dbReference type="Proteomes" id="UP001285921">
    <property type="component" value="Unassembled WGS sequence"/>
</dbReference>
<dbReference type="EC" id="3.2.1.26" evidence="2"/>
<evidence type="ECO:0000256" key="4">
    <source>
        <dbReference type="ARBA" id="ARBA00023295"/>
    </source>
</evidence>
<protein>
    <recommendedName>
        <fullName evidence="2">beta-fructofuranosidase</fullName>
        <ecNumber evidence="2">3.2.1.26</ecNumber>
    </recommendedName>
</protein>
<keyword evidence="3" id="KW-0378">Hydrolase</keyword>
<evidence type="ECO:0000256" key="1">
    <source>
        <dbReference type="ARBA" id="ARBA00009902"/>
    </source>
</evidence>
<proteinExistence type="inferred from homology"/>
<dbReference type="Pfam" id="PF00251">
    <property type="entry name" value="Glyco_hydro_32N"/>
    <property type="match status" value="1"/>
</dbReference>
<dbReference type="Gene3D" id="2.115.10.20">
    <property type="entry name" value="Glycosyl hydrolase domain, family 43"/>
    <property type="match status" value="1"/>
</dbReference>
<feature type="domain" description="Glycosyl hydrolase family 32 N-terminal" evidence="5">
    <location>
        <begin position="191"/>
        <end position="382"/>
    </location>
</feature>
<organism evidence="6 7">
    <name type="scientific">Paenibacillus glycanilyticus</name>
    <dbReference type="NCBI Taxonomy" id="126569"/>
    <lineage>
        <taxon>Bacteria</taxon>
        <taxon>Bacillati</taxon>
        <taxon>Bacillota</taxon>
        <taxon>Bacilli</taxon>
        <taxon>Bacillales</taxon>
        <taxon>Paenibacillaceae</taxon>
        <taxon>Paenibacillus</taxon>
    </lineage>
</organism>
<keyword evidence="7" id="KW-1185">Reference proteome</keyword>
<comment type="caution">
    <text evidence="6">The sequence shown here is derived from an EMBL/GenBank/DDBJ whole genome shotgun (WGS) entry which is preliminary data.</text>
</comment>
<reference evidence="6 7" key="1">
    <citation type="submission" date="2023-05" db="EMBL/GenBank/DDBJ databases">
        <title>Draft genome of Paenibacillus sp. CCS26.</title>
        <authorList>
            <person name="Akita H."/>
            <person name="Shinto Y."/>
            <person name="Kimura Z."/>
        </authorList>
    </citation>
    <scope>NUCLEOTIDE SEQUENCE [LARGE SCALE GENOMIC DNA]</scope>
    <source>
        <strain evidence="6 7">CCS26</strain>
    </source>
</reference>
<evidence type="ECO:0000313" key="6">
    <source>
        <dbReference type="EMBL" id="GMK44066.1"/>
    </source>
</evidence>
<comment type="similarity">
    <text evidence="1">Belongs to the glycosyl hydrolase 32 family.</text>
</comment>
<dbReference type="CDD" id="cd08995">
    <property type="entry name" value="GH32_EcAec43-like"/>
    <property type="match status" value="1"/>
</dbReference>
<sequence>MMNQWEMPSLLRLEQGESAKVNEGAVKTLAIGLELSELLEGEWLVAKNANGIAAVRIYSARGAEMEALSVYADCYTNAREKPIRLSVPWSAIGNGEHSILWQYGGHFARLYVDGVLVDEDWPMGSLLLDGVVQVHIDKGVQQAGIWRELSSSISADPSLVDRYLGKEPESIQYWRPRGFNTGVGDCMPFFDGQKYRIYYLFDRRGHASKWGLGAHQWSQISTSDLRNWEHHPMAVAITEEGEGSICTGSVFRKDERSYYAFYAVRAVDGSPAQLTYAVSEDGISFAKTGRSIGLSDRYTLPSVRDPHVFQSDDGKYHMLITTSLIDSGRNKGCLAHLESDDLENWTELEPFIVPGYHDEPECSDCFEWNGWHYLIFSNDGTARYRYARDLNGPWLRPAMDVFDGPQWRVPKTAAFPRGRRIAAGFLSSPGKYGGELILREVVQQPDGSLGFKFVPELMEQSAAAPKLLEPFRLEGGAGWADKAAEQPSESYRLSFQAKPEDQTMYFGFSVADSSDFTSGYDVRFEPSRRKIGIHRIHASTLQEDELSSIYDVDGLDQPLSIEAVIKPGWIDLCVNGHRTLISRIDMPCGHLRFFAQFGSAEFASIRIEGTEEAAGREGQDG</sequence>
<dbReference type="InterPro" id="IPR001362">
    <property type="entry name" value="Glyco_hydro_32"/>
</dbReference>
<keyword evidence="4" id="KW-0326">Glycosidase</keyword>
<dbReference type="InterPro" id="IPR023296">
    <property type="entry name" value="Glyco_hydro_beta-prop_sf"/>
</dbReference>
<evidence type="ECO:0000256" key="3">
    <source>
        <dbReference type="ARBA" id="ARBA00022801"/>
    </source>
</evidence>
<gene>
    <name evidence="6" type="ORF">PghCCS26_11930</name>
</gene>
<dbReference type="PANTHER" id="PTHR43101">
    <property type="entry name" value="BETA-FRUCTOSIDASE"/>
    <property type="match status" value="1"/>
</dbReference>
<dbReference type="SUPFAM" id="SSF75005">
    <property type="entry name" value="Arabinanase/levansucrase/invertase"/>
    <property type="match status" value="1"/>
</dbReference>
<accession>A0ABQ6NG39</accession>
<name>A0ABQ6NG39_9BACL</name>
<evidence type="ECO:0000256" key="2">
    <source>
        <dbReference type="ARBA" id="ARBA00012758"/>
    </source>
</evidence>
<dbReference type="EMBL" id="BTCL01000003">
    <property type="protein sequence ID" value="GMK44066.1"/>
    <property type="molecule type" value="Genomic_DNA"/>
</dbReference>
<dbReference type="InterPro" id="IPR051214">
    <property type="entry name" value="GH32_Enzymes"/>
</dbReference>